<dbReference type="RefSeq" id="WP_168551150.1">
    <property type="nucleotide sequence ID" value="NZ_JAAWWL010000001.1"/>
</dbReference>
<evidence type="ECO:0000313" key="2">
    <source>
        <dbReference type="EMBL" id="NKI30932.1"/>
    </source>
</evidence>
<gene>
    <name evidence="2" type="ORF">HCU67_03190</name>
</gene>
<keyword evidence="1" id="KW-0472">Membrane</keyword>
<keyword evidence="1" id="KW-0812">Transmembrane</keyword>
<comment type="caution">
    <text evidence="2">The sequence shown here is derived from an EMBL/GenBank/DDBJ whole genome shotgun (WGS) entry which is preliminary data.</text>
</comment>
<dbReference type="InterPro" id="IPR045749">
    <property type="entry name" value="DUF6090"/>
</dbReference>
<protein>
    <submittedName>
        <fullName evidence="2">Uncharacterized protein</fullName>
    </submittedName>
</protein>
<evidence type="ECO:0000313" key="3">
    <source>
        <dbReference type="Proteomes" id="UP000718451"/>
    </source>
</evidence>
<name>A0ABX1GLZ4_9FLAO</name>
<proteinExistence type="predicted"/>
<dbReference type="EMBL" id="JAAWWL010000001">
    <property type="protein sequence ID" value="NKI30932.1"/>
    <property type="molecule type" value="Genomic_DNA"/>
</dbReference>
<evidence type="ECO:0000256" key="1">
    <source>
        <dbReference type="SAM" id="Phobius"/>
    </source>
</evidence>
<keyword evidence="3" id="KW-1185">Reference proteome</keyword>
<dbReference type="Pfam" id="PF19578">
    <property type="entry name" value="DUF6090"/>
    <property type="match status" value="1"/>
</dbReference>
<feature type="transmembrane region" description="Helical" evidence="1">
    <location>
        <begin position="21"/>
        <end position="42"/>
    </location>
</feature>
<accession>A0ABX1GLZ4</accession>
<keyword evidence="1" id="KW-1133">Transmembrane helix</keyword>
<organism evidence="2 3">
    <name type="scientific">Croceivirga thetidis</name>
    <dbReference type="NCBI Taxonomy" id="2721623"/>
    <lineage>
        <taxon>Bacteria</taxon>
        <taxon>Pseudomonadati</taxon>
        <taxon>Bacteroidota</taxon>
        <taxon>Flavobacteriia</taxon>
        <taxon>Flavobacteriales</taxon>
        <taxon>Flavobacteriaceae</taxon>
        <taxon>Croceivirga</taxon>
    </lineage>
</organism>
<sequence>MLKFFRRIRQKLLQENRFSKYLLYAIGEIVLVMIGILLALQINNWNENLKARKEEQRILKLLKDEVSRDISLLENLIESGKRRGAEMDSLMIMLANKQNYDVSNFLRLSYSSLGFEGHFKSSAGTYEESLAAGSIKSITNETLRQKIFSYYGDVKLNYTDKNAQKIIYESIYPVFFKKIMATNEALQSAELPSRLKPIDLMALGKDPEFMAMIIQKRTAETFQIFDWGIFLEKATELHKEINQEIEHD</sequence>
<dbReference type="Proteomes" id="UP000718451">
    <property type="component" value="Unassembled WGS sequence"/>
</dbReference>
<reference evidence="2 3" key="1">
    <citation type="submission" date="2020-04" db="EMBL/GenBank/DDBJ databases">
        <authorList>
            <person name="Yoon J."/>
        </authorList>
    </citation>
    <scope>NUCLEOTIDE SEQUENCE [LARGE SCALE GENOMIC DNA]</scope>
    <source>
        <strain evidence="2 3">DJ-13</strain>
    </source>
</reference>